<organism evidence="4 5">
    <name type="scientific">Strongylocentrotus purpuratus</name>
    <name type="common">Purple sea urchin</name>
    <dbReference type="NCBI Taxonomy" id="7668"/>
    <lineage>
        <taxon>Eukaryota</taxon>
        <taxon>Metazoa</taxon>
        <taxon>Echinodermata</taxon>
        <taxon>Eleutherozoa</taxon>
        <taxon>Echinozoa</taxon>
        <taxon>Echinoidea</taxon>
        <taxon>Euechinoidea</taxon>
        <taxon>Echinacea</taxon>
        <taxon>Camarodonta</taxon>
        <taxon>Echinidea</taxon>
        <taxon>Strongylocentrotidae</taxon>
        <taxon>Strongylocentrotus</taxon>
    </lineage>
</organism>
<dbReference type="GO" id="GO:0005737">
    <property type="term" value="C:cytoplasm"/>
    <property type="evidence" value="ECO:0000318"/>
    <property type="project" value="GO_Central"/>
</dbReference>
<dbReference type="Pfam" id="PF03321">
    <property type="entry name" value="GH3"/>
    <property type="match status" value="1"/>
</dbReference>
<dbReference type="OMA" id="TDGRQKY"/>
<dbReference type="KEGG" id="spu:100889852"/>
<dbReference type="InterPro" id="IPR055378">
    <property type="entry name" value="GH3_C"/>
</dbReference>
<dbReference type="GeneID" id="100889852"/>
<protein>
    <submittedName>
        <fullName evidence="4">Uncharacterized protein</fullName>
    </submittedName>
</protein>
<feature type="domain" description="GH3 C-terminal" evidence="3">
    <location>
        <begin position="531"/>
        <end position="653"/>
    </location>
</feature>
<dbReference type="OrthoDB" id="10004661at2759"/>
<dbReference type="PANTHER" id="PTHR31901:SF9">
    <property type="entry name" value="GH3 DOMAIN-CONTAINING PROTEIN"/>
    <property type="match status" value="1"/>
</dbReference>
<evidence type="ECO:0000256" key="1">
    <source>
        <dbReference type="SAM" id="Phobius"/>
    </source>
</evidence>
<reference evidence="4" key="2">
    <citation type="submission" date="2021-01" db="UniProtKB">
        <authorList>
            <consortium name="EnsemblMetazoa"/>
        </authorList>
    </citation>
    <scope>IDENTIFICATION</scope>
</reference>
<dbReference type="InterPro" id="IPR004993">
    <property type="entry name" value="GH3"/>
</dbReference>
<dbReference type="AlphaFoldDB" id="A0A7M7P079"/>
<evidence type="ECO:0000259" key="2">
    <source>
        <dbReference type="Pfam" id="PF23571"/>
    </source>
</evidence>
<keyword evidence="5" id="KW-1185">Reference proteome</keyword>
<keyword evidence="1" id="KW-0472">Membrane</keyword>
<feature type="transmembrane region" description="Helical" evidence="1">
    <location>
        <begin position="36"/>
        <end position="56"/>
    </location>
</feature>
<evidence type="ECO:0000313" key="4">
    <source>
        <dbReference type="EnsemblMetazoa" id="XP_030843212"/>
    </source>
</evidence>
<evidence type="ECO:0000259" key="3">
    <source>
        <dbReference type="Pfam" id="PF23572"/>
    </source>
</evidence>
<keyword evidence="1" id="KW-1133">Transmembrane helix</keyword>
<accession>A0A7M7P079</accession>
<reference evidence="5" key="1">
    <citation type="submission" date="2015-02" db="EMBL/GenBank/DDBJ databases">
        <title>Genome sequencing for Strongylocentrotus purpuratus.</title>
        <authorList>
            <person name="Murali S."/>
            <person name="Liu Y."/>
            <person name="Vee V."/>
            <person name="English A."/>
            <person name="Wang M."/>
            <person name="Skinner E."/>
            <person name="Han Y."/>
            <person name="Muzny D.M."/>
            <person name="Worley K.C."/>
            <person name="Gibbs R.A."/>
        </authorList>
    </citation>
    <scope>NUCLEOTIDE SEQUENCE</scope>
</reference>
<evidence type="ECO:0000313" key="5">
    <source>
        <dbReference type="Proteomes" id="UP000007110"/>
    </source>
</evidence>
<dbReference type="Pfam" id="PF23572">
    <property type="entry name" value="GH3_C"/>
    <property type="match status" value="1"/>
</dbReference>
<proteinExistence type="predicted"/>
<dbReference type="Pfam" id="PF23571">
    <property type="entry name" value="GH3_M"/>
    <property type="match status" value="1"/>
</dbReference>
<feature type="transmembrane region" description="Helical" evidence="1">
    <location>
        <begin position="62"/>
        <end position="85"/>
    </location>
</feature>
<feature type="domain" description="GH3 middle" evidence="2">
    <location>
        <begin position="443"/>
        <end position="514"/>
    </location>
</feature>
<sequence>MSRPSFTGSDQPTTNFSVVLALYSIILNVKMAFGGLHLQVLLVALCLHVSAWYLLISAWSNAVWTCLLLGTGGSLSMGVSLIYFWALSHRPSSHQSFLGFNGNLLVIAIMKLTGPSSFKRAIEAWKTPRKFQEKLLQKIIKENGDTEYGKRFNLRDIHSLDEFRRAHPLTTYEHYRSYVDRMMDGEKNVLTRQTPTSYARTTGTTGKSKHIPYVNKLAIFETLGAVSDISLRENAPSLGLFQRRLYLYVQPHVSKTTSGARVETIATLPAIPDVFLGLFTTPGPGLRLQTIYEANYIHLLFGLLERDLGVIQMTFLTFLENLMEQLKNCWREILFDIENGTINANLSLPGDIRKSLLIALGNGDPGRAKELKEEFKRGFSGILKRIWPRLQVVIAIDRTNIWPKIESKFARGVKIMSGGYACSEGFFGVCLGPARMNQVAYLPFPTDTVAEFIREDDIGQSQPKTYFLDEVEEGECYEVVLTQGQSCLYRYRLGDVIQITGFYENCPFFQFMYRTGQMLNLIYEKLDQRVVEDAVKAATARWQGVSLVDFVVAESTLVPDDYTELAGHETTPYYLFFIRIEGDESRSSTGLSADEKIMIDEELRLRNGDFDRLRREGLISHPRVYSVRPNAFDALQKYILANSNASILQYKIPQKLRLFPMVQVMLENSYID</sequence>
<dbReference type="Proteomes" id="UP000007110">
    <property type="component" value="Unassembled WGS sequence"/>
</dbReference>
<dbReference type="PANTHER" id="PTHR31901">
    <property type="entry name" value="GH3 DOMAIN-CONTAINING PROTEIN"/>
    <property type="match status" value="1"/>
</dbReference>
<name>A0A7M7P079_STRPU</name>
<keyword evidence="1" id="KW-0812">Transmembrane</keyword>
<dbReference type="InterPro" id="IPR055377">
    <property type="entry name" value="GH3_M"/>
</dbReference>
<dbReference type="EnsemblMetazoa" id="XM_030987352">
    <property type="protein sequence ID" value="XP_030843212"/>
    <property type="gene ID" value="LOC100889852"/>
</dbReference>
<dbReference type="GO" id="GO:0016881">
    <property type="term" value="F:acid-amino acid ligase activity"/>
    <property type="evidence" value="ECO:0000318"/>
    <property type="project" value="GO_Central"/>
</dbReference>
<dbReference type="RefSeq" id="XP_030843212.1">
    <property type="nucleotide sequence ID" value="XM_030987352.1"/>
</dbReference>
<dbReference type="InParanoid" id="A0A7M7P079"/>
<feature type="transmembrane region" description="Helical" evidence="1">
    <location>
        <begin position="12"/>
        <end position="29"/>
    </location>
</feature>